<gene>
    <name evidence="2" type="ORF">DX914_18745</name>
</gene>
<feature type="transmembrane region" description="Helical" evidence="1">
    <location>
        <begin position="87"/>
        <end position="108"/>
    </location>
</feature>
<feature type="transmembrane region" description="Helical" evidence="1">
    <location>
        <begin position="120"/>
        <end position="143"/>
    </location>
</feature>
<accession>A0A371JXE7</accession>
<dbReference type="EMBL" id="QTSU01000004">
    <property type="protein sequence ID" value="RDZ26304.1"/>
    <property type="molecule type" value="Genomic_DNA"/>
</dbReference>
<reference evidence="2 3" key="1">
    <citation type="submission" date="2018-08" db="EMBL/GenBank/DDBJ databases">
        <title>Lysobacter sp. zong2l5, whole genome shotgun sequence.</title>
        <authorList>
            <person name="Zhang X."/>
            <person name="Feng G."/>
            <person name="Zhu H."/>
        </authorList>
    </citation>
    <scope>NUCLEOTIDE SEQUENCE [LARGE SCALE GENOMIC DNA]</scope>
    <source>
        <strain evidence="3">zong2l5</strain>
    </source>
</reference>
<evidence type="ECO:0000256" key="1">
    <source>
        <dbReference type="SAM" id="Phobius"/>
    </source>
</evidence>
<keyword evidence="1" id="KW-0812">Transmembrane</keyword>
<evidence type="ECO:0000313" key="3">
    <source>
        <dbReference type="Proteomes" id="UP000264492"/>
    </source>
</evidence>
<dbReference type="RefSeq" id="WP_115861661.1">
    <property type="nucleotide sequence ID" value="NZ_QTSU01000004.1"/>
</dbReference>
<keyword evidence="1" id="KW-0472">Membrane</keyword>
<name>A0A371JXE7_9GAMM</name>
<dbReference type="OrthoDB" id="6024775at2"/>
<comment type="caution">
    <text evidence="2">The sequence shown here is derived from an EMBL/GenBank/DDBJ whole genome shotgun (WGS) entry which is preliminary data.</text>
</comment>
<proteinExistence type="predicted"/>
<organism evidence="2 3">
    <name type="scientific">Lysobacter silvisoli</name>
    <dbReference type="NCBI Taxonomy" id="2293254"/>
    <lineage>
        <taxon>Bacteria</taxon>
        <taxon>Pseudomonadati</taxon>
        <taxon>Pseudomonadota</taxon>
        <taxon>Gammaproteobacteria</taxon>
        <taxon>Lysobacterales</taxon>
        <taxon>Lysobacteraceae</taxon>
        <taxon>Lysobacter</taxon>
    </lineage>
</organism>
<sequence>MNMSHTPPPPDDRQEREAREWLAQEQALREERAGLPVDARDPRVAQYRLLVRALRTPAMEPLPADFAAQIARRIESGAALGDRLERWLLNGLIAVLAVASLFALLLYGGAWWHSIVVTAAWAPAGAGDWLPVLALCAGGSWLWDRVVRFDTGDRSPPAQAA</sequence>
<dbReference type="AlphaFoldDB" id="A0A371JXE7"/>
<keyword evidence="3" id="KW-1185">Reference proteome</keyword>
<evidence type="ECO:0000313" key="2">
    <source>
        <dbReference type="EMBL" id="RDZ26304.1"/>
    </source>
</evidence>
<protein>
    <submittedName>
        <fullName evidence="2">Uncharacterized protein</fullName>
    </submittedName>
</protein>
<keyword evidence="1" id="KW-1133">Transmembrane helix</keyword>
<dbReference type="Proteomes" id="UP000264492">
    <property type="component" value="Unassembled WGS sequence"/>
</dbReference>